<accession>A0ABW1UEJ4</accession>
<sequence>TYCHSHFQLVLVDYFAVGQCVPFIIQKMMSTDFSINTKYHRTHFLIASHSAAFIADSRRYG</sequence>
<dbReference type="EMBL" id="JBHSSO010000070">
    <property type="protein sequence ID" value="MFC6290885.1"/>
    <property type="molecule type" value="Genomic_DNA"/>
</dbReference>
<comment type="caution">
    <text evidence="1">The sequence shown here is derived from an EMBL/GenBank/DDBJ whole genome shotgun (WGS) entry which is preliminary data.</text>
</comment>
<keyword evidence="2" id="KW-1185">Reference proteome</keyword>
<gene>
    <name evidence="1" type="ORF">ACFP1M_11935</name>
</gene>
<dbReference type="Proteomes" id="UP001596258">
    <property type="component" value="Unassembled WGS sequence"/>
</dbReference>
<proteinExistence type="predicted"/>
<protein>
    <submittedName>
        <fullName evidence="1">Uncharacterized protein</fullName>
    </submittedName>
</protein>
<evidence type="ECO:0000313" key="1">
    <source>
        <dbReference type="EMBL" id="MFC6290885.1"/>
    </source>
</evidence>
<dbReference type="RefSeq" id="WP_382337829.1">
    <property type="nucleotide sequence ID" value="NZ_JBHSSO010000070.1"/>
</dbReference>
<evidence type="ECO:0000313" key="2">
    <source>
        <dbReference type="Proteomes" id="UP001596258"/>
    </source>
</evidence>
<reference evidence="2" key="1">
    <citation type="journal article" date="2019" name="Int. J. Syst. Evol. Microbiol.">
        <title>The Global Catalogue of Microorganisms (GCM) 10K type strain sequencing project: providing services to taxonomists for standard genome sequencing and annotation.</title>
        <authorList>
            <consortium name="The Broad Institute Genomics Platform"/>
            <consortium name="The Broad Institute Genome Sequencing Center for Infectious Disease"/>
            <person name="Wu L."/>
            <person name="Ma J."/>
        </authorList>
    </citation>
    <scope>NUCLEOTIDE SEQUENCE [LARGE SCALE GENOMIC DNA]</scope>
    <source>
        <strain evidence="2">CCM 8893</strain>
    </source>
</reference>
<name>A0ABW1UEJ4_9LACO</name>
<feature type="non-terminal residue" evidence="1">
    <location>
        <position position="1"/>
    </location>
</feature>
<organism evidence="1 2">
    <name type="scientific">Levilactobacillus angrenensis</name>
    <dbReference type="NCBI Taxonomy" id="2486020"/>
    <lineage>
        <taxon>Bacteria</taxon>
        <taxon>Bacillati</taxon>
        <taxon>Bacillota</taxon>
        <taxon>Bacilli</taxon>
        <taxon>Lactobacillales</taxon>
        <taxon>Lactobacillaceae</taxon>
        <taxon>Levilactobacillus</taxon>
    </lineage>
</organism>